<proteinExistence type="predicted"/>
<dbReference type="InterPro" id="IPR002060">
    <property type="entry name" value="Squ/phyt_synthse"/>
</dbReference>
<sequence>MTETASADAAHCEALVRDVDRDRWLATLLAPPAHRAALLALYAFNAEVSRVRDVVSAPLPGEVRLQWWRDMLAGEARGDPGAHPVAAALQQAIARYRLPQAAFLGLIEARTHDLYDDPVPTLTDLEGYCGETSSALMRLASLVLADGGDAGSPDAAGHAGVAHGLTGLLRSFARHAARGQILVPQAVLDRHGAARDDILGGRATPAVKAALAEMRGHARRHLAAAEALRAAVPRAVRAAFLPLALVRPYLGLMERAGYEPFRDAVELPQWRRQWALWRAP</sequence>
<dbReference type="RefSeq" id="WP_307270450.1">
    <property type="nucleotide sequence ID" value="NZ_JAUSVX010000002.1"/>
</dbReference>
<dbReference type="EC" id="2.5.1.32" evidence="1"/>
<dbReference type="GO" id="GO:0016740">
    <property type="term" value="F:transferase activity"/>
    <property type="evidence" value="ECO:0007669"/>
    <property type="project" value="UniProtKB-KW"/>
</dbReference>
<gene>
    <name evidence="1" type="ORF">QO011_001782</name>
</gene>
<dbReference type="Pfam" id="PF00494">
    <property type="entry name" value="SQS_PSY"/>
    <property type="match status" value="1"/>
</dbReference>
<accession>A0ABU0J6F5</accession>
<keyword evidence="1" id="KW-0808">Transferase</keyword>
<reference evidence="1 2" key="1">
    <citation type="submission" date="2023-07" db="EMBL/GenBank/DDBJ databases">
        <title>Genomic Encyclopedia of Type Strains, Phase IV (KMG-IV): sequencing the most valuable type-strain genomes for metagenomic binning, comparative biology and taxonomic classification.</title>
        <authorList>
            <person name="Goeker M."/>
        </authorList>
    </citation>
    <scope>NUCLEOTIDE SEQUENCE [LARGE SCALE GENOMIC DNA]</scope>
    <source>
        <strain evidence="1 2">DSM 19619</strain>
    </source>
</reference>
<dbReference type="SUPFAM" id="SSF48576">
    <property type="entry name" value="Terpenoid synthases"/>
    <property type="match status" value="1"/>
</dbReference>
<dbReference type="Proteomes" id="UP001242480">
    <property type="component" value="Unassembled WGS sequence"/>
</dbReference>
<protein>
    <submittedName>
        <fullName evidence="1">Phytoene synthase</fullName>
        <ecNumber evidence="1">2.5.1.32</ecNumber>
    </submittedName>
</protein>
<comment type="caution">
    <text evidence="1">The sequence shown here is derived from an EMBL/GenBank/DDBJ whole genome shotgun (WGS) entry which is preliminary data.</text>
</comment>
<organism evidence="1 2">
    <name type="scientific">Labrys wisconsinensis</name>
    <dbReference type="NCBI Taxonomy" id="425677"/>
    <lineage>
        <taxon>Bacteria</taxon>
        <taxon>Pseudomonadati</taxon>
        <taxon>Pseudomonadota</taxon>
        <taxon>Alphaproteobacteria</taxon>
        <taxon>Hyphomicrobiales</taxon>
        <taxon>Xanthobacteraceae</taxon>
        <taxon>Labrys</taxon>
    </lineage>
</organism>
<dbReference type="InterPro" id="IPR008949">
    <property type="entry name" value="Isoprenoid_synthase_dom_sf"/>
</dbReference>
<keyword evidence="2" id="KW-1185">Reference proteome</keyword>
<dbReference type="EMBL" id="JAUSVX010000002">
    <property type="protein sequence ID" value="MDQ0468782.1"/>
    <property type="molecule type" value="Genomic_DNA"/>
</dbReference>
<dbReference type="PANTHER" id="PTHR31480">
    <property type="entry name" value="BIFUNCTIONAL LYCOPENE CYCLASE/PHYTOENE SYNTHASE"/>
    <property type="match status" value="1"/>
</dbReference>
<name>A0ABU0J6F5_9HYPH</name>
<evidence type="ECO:0000313" key="1">
    <source>
        <dbReference type="EMBL" id="MDQ0468782.1"/>
    </source>
</evidence>
<evidence type="ECO:0000313" key="2">
    <source>
        <dbReference type="Proteomes" id="UP001242480"/>
    </source>
</evidence>
<dbReference type="Gene3D" id="1.10.600.10">
    <property type="entry name" value="Farnesyl Diphosphate Synthase"/>
    <property type="match status" value="1"/>
</dbReference>